<accession>A0A517VN85</accession>
<gene>
    <name evidence="1" type="ORF">Pan161_61780</name>
</gene>
<dbReference type="SUPFAM" id="SSF48371">
    <property type="entry name" value="ARM repeat"/>
    <property type="match status" value="1"/>
</dbReference>
<dbReference type="InterPro" id="IPR016024">
    <property type="entry name" value="ARM-type_fold"/>
</dbReference>
<dbReference type="Gene3D" id="1.25.10.10">
    <property type="entry name" value="Leucine-rich Repeat Variant"/>
    <property type="match status" value="2"/>
</dbReference>
<dbReference type="EMBL" id="CP036343">
    <property type="protein sequence ID" value="QDT94482.1"/>
    <property type="molecule type" value="Genomic_DNA"/>
</dbReference>
<dbReference type="KEGG" id="gax:Pan161_61780"/>
<protein>
    <submittedName>
        <fullName evidence="1">HEAT repeat protein</fullName>
    </submittedName>
</protein>
<dbReference type="Proteomes" id="UP000316855">
    <property type="component" value="Chromosome"/>
</dbReference>
<sequence length="606" mass="68512">MEQWTYVKRLWLLESLMKLSTAAWDIVNQLAASERRQSWFRQILGSRDVSGLLRKLGELNEPAVLPYVAHFLTSANSGTRAAARETVAALLEQISARDLLALEEQSLWEQAGYRGQDWTRIQPADVAAIAGSSDLRGRAAVLSLLSFHKNGYVRQEAVRLLTGIDTSSVNTALILRDYPFLKDAPESMRNRFIRDMADLEVCSVLPALIIRQNDWVKPIAEAAQREVRRRINDGIFTISFSFREVELILLMETWHRYDHSDVICDMVNLLLTEEQGMKLSHLVGAVTLDPKLCRTFVRCALTCLEIPSERLLLYGLISKDPVIRYQCCRGLRSLPVEASQELPFQDRMLFLERLASDPFLPVRSEAFRQLAALDPANAVSRWEAALLDRSRSIQEMACYYLNRIDPGHAVRFCRDAVVQNPESLPAIEGLAAVGEETDLEFLRTLCVHPFPSRRCAGIRAVVRLLQRDAISEVMPFLRDSSPRVVRTAGRSLRPWITQIASEDLLAVVLKADTLYARSYACELLAAQGKWSSFPWLLEAVVHSESETAAVAAAMIQSWCSAGQSYRVFTRPSAEEREKIGEMLARFQSQIPEQLVQQIERELSLYS</sequence>
<organism evidence="1 2">
    <name type="scientific">Gimesia algae</name>
    <dbReference type="NCBI Taxonomy" id="2527971"/>
    <lineage>
        <taxon>Bacteria</taxon>
        <taxon>Pseudomonadati</taxon>
        <taxon>Planctomycetota</taxon>
        <taxon>Planctomycetia</taxon>
        <taxon>Planctomycetales</taxon>
        <taxon>Planctomycetaceae</taxon>
        <taxon>Gimesia</taxon>
    </lineage>
</organism>
<proteinExistence type="predicted"/>
<evidence type="ECO:0000313" key="2">
    <source>
        <dbReference type="Proteomes" id="UP000316855"/>
    </source>
</evidence>
<dbReference type="AlphaFoldDB" id="A0A517VN85"/>
<keyword evidence="2" id="KW-1185">Reference proteome</keyword>
<evidence type="ECO:0000313" key="1">
    <source>
        <dbReference type="EMBL" id="QDT94482.1"/>
    </source>
</evidence>
<name>A0A517VN85_9PLAN</name>
<dbReference type="InterPro" id="IPR011989">
    <property type="entry name" value="ARM-like"/>
</dbReference>
<reference evidence="1 2" key="1">
    <citation type="submission" date="2019-02" db="EMBL/GenBank/DDBJ databases">
        <title>Deep-cultivation of Planctomycetes and their phenomic and genomic characterization uncovers novel biology.</title>
        <authorList>
            <person name="Wiegand S."/>
            <person name="Jogler M."/>
            <person name="Boedeker C."/>
            <person name="Pinto D."/>
            <person name="Vollmers J."/>
            <person name="Rivas-Marin E."/>
            <person name="Kohn T."/>
            <person name="Peeters S.H."/>
            <person name="Heuer A."/>
            <person name="Rast P."/>
            <person name="Oberbeckmann S."/>
            <person name="Bunk B."/>
            <person name="Jeske O."/>
            <person name="Meyerdierks A."/>
            <person name="Storesund J.E."/>
            <person name="Kallscheuer N."/>
            <person name="Luecker S."/>
            <person name="Lage O.M."/>
            <person name="Pohl T."/>
            <person name="Merkel B.J."/>
            <person name="Hornburger P."/>
            <person name="Mueller R.-W."/>
            <person name="Bruemmer F."/>
            <person name="Labrenz M."/>
            <person name="Spormann A.M."/>
            <person name="Op den Camp H."/>
            <person name="Overmann J."/>
            <person name="Amann R."/>
            <person name="Jetten M.S.M."/>
            <person name="Mascher T."/>
            <person name="Medema M.H."/>
            <person name="Devos D.P."/>
            <person name="Kaster A.-K."/>
            <person name="Ovreas L."/>
            <person name="Rohde M."/>
            <person name="Galperin M.Y."/>
            <person name="Jogler C."/>
        </authorList>
    </citation>
    <scope>NUCLEOTIDE SEQUENCE [LARGE SCALE GENOMIC DNA]</scope>
    <source>
        <strain evidence="1 2">Pan161</strain>
    </source>
</reference>